<evidence type="ECO:0000313" key="2">
    <source>
        <dbReference type="EMBL" id="MFC5565050.1"/>
    </source>
</evidence>
<organism evidence="2 3">
    <name type="scientific">Rubellimicrobium aerolatum</name>
    <dbReference type="NCBI Taxonomy" id="490979"/>
    <lineage>
        <taxon>Bacteria</taxon>
        <taxon>Pseudomonadati</taxon>
        <taxon>Pseudomonadota</taxon>
        <taxon>Alphaproteobacteria</taxon>
        <taxon>Rhodobacterales</taxon>
        <taxon>Roseobacteraceae</taxon>
        <taxon>Rubellimicrobium</taxon>
    </lineage>
</organism>
<reference evidence="3" key="1">
    <citation type="journal article" date="2019" name="Int. J. Syst. Evol. Microbiol.">
        <title>The Global Catalogue of Microorganisms (GCM) 10K type strain sequencing project: providing services to taxonomists for standard genome sequencing and annotation.</title>
        <authorList>
            <consortium name="The Broad Institute Genomics Platform"/>
            <consortium name="The Broad Institute Genome Sequencing Center for Infectious Disease"/>
            <person name="Wu L."/>
            <person name="Ma J."/>
        </authorList>
    </citation>
    <scope>NUCLEOTIDE SEQUENCE [LARGE SCALE GENOMIC DNA]</scope>
    <source>
        <strain evidence="3">KACC 11588</strain>
    </source>
</reference>
<dbReference type="RefSeq" id="WP_377109529.1">
    <property type="nucleotide sequence ID" value="NZ_JBHSNA010000001.1"/>
</dbReference>
<accession>A0ABW0S822</accession>
<dbReference type="EMBL" id="JBHSNA010000001">
    <property type="protein sequence ID" value="MFC5565050.1"/>
    <property type="molecule type" value="Genomic_DNA"/>
</dbReference>
<protein>
    <submittedName>
        <fullName evidence="2">Uncharacterized protein</fullName>
    </submittedName>
</protein>
<feature type="region of interest" description="Disordered" evidence="1">
    <location>
        <begin position="1"/>
        <end position="59"/>
    </location>
</feature>
<evidence type="ECO:0000313" key="3">
    <source>
        <dbReference type="Proteomes" id="UP001596056"/>
    </source>
</evidence>
<evidence type="ECO:0000256" key="1">
    <source>
        <dbReference type="SAM" id="MobiDB-lite"/>
    </source>
</evidence>
<comment type="caution">
    <text evidence="2">The sequence shown here is derived from an EMBL/GenBank/DDBJ whole genome shotgun (WGS) entry which is preliminary data.</text>
</comment>
<dbReference type="Proteomes" id="UP001596056">
    <property type="component" value="Unassembled WGS sequence"/>
</dbReference>
<feature type="compositionally biased region" description="Low complexity" evidence="1">
    <location>
        <begin position="1"/>
        <end position="20"/>
    </location>
</feature>
<feature type="compositionally biased region" description="Gly residues" evidence="1">
    <location>
        <begin position="49"/>
        <end position="59"/>
    </location>
</feature>
<keyword evidence="3" id="KW-1185">Reference proteome</keyword>
<gene>
    <name evidence="2" type="ORF">ACFPOC_01275</name>
</gene>
<name>A0ABW0S822_9RHOB</name>
<proteinExistence type="predicted"/>
<sequence>MAARRLPQGGAALSAPALGPVVEPERTQGTAPLVDIGDSQRPGAADRLGGPGHGGGRGDIGPMRLGACIGPLATGHLMPGMMDYRAIVETARDYAIFTTDAEDRIET</sequence>